<keyword evidence="3" id="KW-1185">Reference proteome</keyword>
<sequence length="145" mass="16237">MSRPKYQIFKLSLELYLLRNRGRNPNYVRPRNAPKGHSYHPRPPAARVTDPNSPSLPPASNAQNNPDAPNVRGEGFAQESFSSFAQDFPNFSVHGLTLQFSYNTIEYLAHSGLESVGPSHGRSHFLSSSRTRLFLVISRCAFACF</sequence>
<evidence type="ECO:0000256" key="1">
    <source>
        <dbReference type="SAM" id="MobiDB-lite"/>
    </source>
</evidence>
<name>A0A9Q0F3D0_9ROSI</name>
<reference evidence="2" key="2">
    <citation type="journal article" date="2023" name="Plants (Basel)">
        <title>Annotation of the Turnera subulata (Passifloraceae) Draft Genome Reveals the S-Locus Evolved after the Divergence of Turneroideae from Passifloroideae in a Stepwise Manner.</title>
        <authorList>
            <person name="Henning P.M."/>
            <person name="Roalson E.H."/>
            <person name="Mir W."/>
            <person name="McCubbin A.G."/>
            <person name="Shore J.S."/>
        </authorList>
    </citation>
    <scope>NUCLEOTIDE SEQUENCE</scope>
    <source>
        <strain evidence="2">F60SS</strain>
    </source>
</reference>
<gene>
    <name evidence="2" type="ORF">Tsubulata_026748</name>
</gene>
<dbReference type="AlphaFoldDB" id="A0A9Q0F3D0"/>
<dbReference type="EMBL" id="JAKUCV010007325">
    <property type="protein sequence ID" value="KAJ4823902.1"/>
    <property type="molecule type" value="Genomic_DNA"/>
</dbReference>
<evidence type="ECO:0000313" key="2">
    <source>
        <dbReference type="EMBL" id="KAJ4823902.1"/>
    </source>
</evidence>
<accession>A0A9Q0F3D0</accession>
<comment type="caution">
    <text evidence="2">The sequence shown here is derived from an EMBL/GenBank/DDBJ whole genome shotgun (WGS) entry which is preliminary data.</text>
</comment>
<feature type="region of interest" description="Disordered" evidence="1">
    <location>
        <begin position="25"/>
        <end position="74"/>
    </location>
</feature>
<reference evidence="2" key="1">
    <citation type="submission" date="2022-02" db="EMBL/GenBank/DDBJ databases">
        <authorList>
            <person name="Henning P.M."/>
            <person name="McCubbin A.G."/>
            <person name="Shore J.S."/>
        </authorList>
    </citation>
    <scope>NUCLEOTIDE SEQUENCE</scope>
    <source>
        <strain evidence="2">F60SS</strain>
        <tissue evidence="2">Leaves</tissue>
    </source>
</reference>
<proteinExistence type="predicted"/>
<organism evidence="2 3">
    <name type="scientific">Turnera subulata</name>
    <dbReference type="NCBI Taxonomy" id="218843"/>
    <lineage>
        <taxon>Eukaryota</taxon>
        <taxon>Viridiplantae</taxon>
        <taxon>Streptophyta</taxon>
        <taxon>Embryophyta</taxon>
        <taxon>Tracheophyta</taxon>
        <taxon>Spermatophyta</taxon>
        <taxon>Magnoliopsida</taxon>
        <taxon>eudicotyledons</taxon>
        <taxon>Gunneridae</taxon>
        <taxon>Pentapetalae</taxon>
        <taxon>rosids</taxon>
        <taxon>fabids</taxon>
        <taxon>Malpighiales</taxon>
        <taxon>Passifloraceae</taxon>
        <taxon>Turnera</taxon>
    </lineage>
</organism>
<evidence type="ECO:0000313" key="3">
    <source>
        <dbReference type="Proteomes" id="UP001141552"/>
    </source>
</evidence>
<protein>
    <submittedName>
        <fullName evidence="2">Uncharacterized protein</fullName>
    </submittedName>
</protein>
<dbReference type="Proteomes" id="UP001141552">
    <property type="component" value="Unassembled WGS sequence"/>
</dbReference>